<evidence type="ECO:0000256" key="8">
    <source>
        <dbReference type="ARBA" id="ARBA00023242"/>
    </source>
</evidence>
<dbReference type="InterPro" id="IPR001471">
    <property type="entry name" value="AP2/ERF_dom"/>
</dbReference>
<dbReference type="InterPro" id="IPR016177">
    <property type="entry name" value="DNA-bd_dom_sf"/>
</dbReference>
<comment type="caution">
    <text evidence="12">The sequence shown here is derived from an EMBL/GenBank/DDBJ whole genome shotgun (WGS) entry which is preliminary data.</text>
</comment>
<keyword evidence="13" id="KW-1185">Reference proteome</keyword>
<keyword evidence="2" id="KW-0936">Ethylene signaling pathway</keyword>
<reference evidence="12 13" key="1">
    <citation type="submission" date="2024-02" db="EMBL/GenBank/DDBJ databases">
        <authorList>
            <person name="Vignale AGUSTIN F."/>
            <person name="Sosa J E."/>
            <person name="Modenutti C."/>
        </authorList>
    </citation>
    <scope>NUCLEOTIDE SEQUENCE [LARGE SCALE GENOMIC DNA]</scope>
</reference>
<evidence type="ECO:0000256" key="10">
    <source>
        <dbReference type="SAM" id="MobiDB-lite"/>
    </source>
</evidence>
<feature type="region of interest" description="Disordered" evidence="10">
    <location>
        <begin position="298"/>
        <end position="325"/>
    </location>
</feature>
<dbReference type="Proteomes" id="UP001642360">
    <property type="component" value="Unassembled WGS sequence"/>
</dbReference>
<feature type="compositionally biased region" description="Low complexity" evidence="10">
    <location>
        <begin position="298"/>
        <end position="309"/>
    </location>
</feature>
<feature type="compositionally biased region" description="Polar residues" evidence="10">
    <location>
        <begin position="437"/>
        <end position="453"/>
    </location>
</feature>
<dbReference type="FunFam" id="3.30.730.10:FF:000001">
    <property type="entry name" value="Ethylene-responsive transcription factor 2"/>
    <property type="match status" value="1"/>
</dbReference>
<feature type="domain" description="AP2/ERF" evidence="11">
    <location>
        <begin position="228"/>
        <end position="285"/>
    </location>
</feature>
<comment type="subcellular location">
    <subcellularLocation>
        <location evidence="1">Nucleus</location>
    </subcellularLocation>
</comment>
<sequence length="465" mass="51980">MADKNSGKSKKSIDESQGISQMGWERDQGKDLHINLERQEREPVFNEASMSKRPLKKMKSPERQDPFQSSVSFPHQTPPSLSLPSTLPYSTNIPIPFPLPSSSASASASASSRLVFPFAFEGSQQSMESLHQYSTNSIPLFRPPLQSQQQQMISFAPNQHQHQHGFVYPPSFSGDLASSQFQQQQLLQYWNDALNLSPRGRLMMMNRLGQDSRGMFRPFVPPVSTTKLYRGVRQRHWGKWVAEIRLPRNRTRLWLGTFDTAEDAALAYDREAFKLRGENARLNFPELFLGKDRAVSTAPCSLSSSPSTPHENLVPGRFSKQSEQVSEGLNLQVSNVALPQQSHLQPQDENPDDDSGLGSSEVKGVQANVESSGAREGPSQSSELVWGEMTDAWFNEIPAGWGPASPAWDDLDTNNNLLLPSNLPFGSNVHQREFQNPDPQKQQENLGSTSSSGPVKPFFWKDQDQ</sequence>
<dbReference type="GO" id="GO:0009873">
    <property type="term" value="P:ethylene-activated signaling pathway"/>
    <property type="evidence" value="ECO:0007669"/>
    <property type="project" value="UniProtKB-KW"/>
</dbReference>
<proteinExistence type="inferred from homology"/>
<evidence type="ECO:0000256" key="9">
    <source>
        <dbReference type="ARBA" id="ARBA00024343"/>
    </source>
</evidence>
<feature type="region of interest" description="Disordered" evidence="10">
    <location>
        <begin position="340"/>
        <end position="382"/>
    </location>
</feature>
<dbReference type="InterPro" id="IPR051758">
    <property type="entry name" value="ERF/AP2-like"/>
</dbReference>
<keyword evidence="8" id="KW-0539">Nucleus</keyword>
<accession>A0ABC8S289</accession>
<dbReference type="SMART" id="SM00380">
    <property type="entry name" value="AP2"/>
    <property type="match status" value="1"/>
</dbReference>
<dbReference type="GO" id="GO:0000976">
    <property type="term" value="F:transcription cis-regulatory region binding"/>
    <property type="evidence" value="ECO:0007669"/>
    <property type="project" value="UniProtKB-ARBA"/>
</dbReference>
<name>A0ABC8S289_9AQUA</name>
<dbReference type="PANTHER" id="PTHR31657:SF19">
    <property type="entry name" value="ETHYLENE-RESPONSIVE TRANSCRIPTION FACTOR ERF053"/>
    <property type="match status" value="1"/>
</dbReference>
<dbReference type="GO" id="GO:0006952">
    <property type="term" value="P:defense response"/>
    <property type="evidence" value="ECO:0007669"/>
    <property type="project" value="UniProtKB-KW"/>
</dbReference>
<keyword evidence="6" id="KW-0010">Activator</keyword>
<feature type="region of interest" description="Disordered" evidence="10">
    <location>
        <begin position="422"/>
        <end position="465"/>
    </location>
</feature>
<dbReference type="AlphaFoldDB" id="A0ABC8S289"/>
<feature type="compositionally biased region" description="Basic and acidic residues" evidence="10">
    <location>
        <begin position="24"/>
        <end position="44"/>
    </location>
</feature>
<evidence type="ECO:0000256" key="2">
    <source>
        <dbReference type="ARBA" id="ARBA00022745"/>
    </source>
</evidence>
<gene>
    <name evidence="12" type="ORF">ILEXP_LOCUS19500</name>
</gene>
<dbReference type="CDD" id="cd00018">
    <property type="entry name" value="AP2"/>
    <property type="match status" value="1"/>
</dbReference>
<dbReference type="InterPro" id="IPR036955">
    <property type="entry name" value="AP2/ERF_dom_sf"/>
</dbReference>
<dbReference type="Gene3D" id="3.30.730.10">
    <property type="entry name" value="AP2/ERF domain"/>
    <property type="match status" value="1"/>
</dbReference>
<evidence type="ECO:0000256" key="1">
    <source>
        <dbReference type="ARBA" id="ARBA00004123"/>
    </source>
</evidence>
<evidence type="ECO:0000256" key="3">
    <source>
        <dbReference type="ARBA" id="ARBA00022821"/>
    </source>
</evidence>
<keyword evidence="5" id="KW-0238">DNA-binding</keyword>
<dbReference type="PANTHER" id="PTHR31657">
    <property type="entry name" value="ETHYLENE-RESPONSIVE TRANSCRIPTION FACTOR ERF061"/>
    <property type="match status" value="1"/>
</dbReference>
<evidence type="ECO:0000256" key="4">
    <source>
        <dbReference type="ARBA" id="ARBA00023015"/>
    </source>
</evidence>
<comment type="similarity">
    <text evidence="9">Belongs to the AP2/ERF transcription factor family. ERF subfamily.</text>
</comment>
<evidence type="ECO:0000313" key="13">
    <source>
        <dbReference type="Proteomes" id="UP001642360"/>
    </source>
</evidence>
<feature type="region of interest" description="Disordered" evidence="10">
    <location>
        <begin position="1"/>
        <end position="81"/>
    </location>
</feature>
<evidence type="ECO:0000256" key="7">
    <source>
        <dbReference type="ARBA" id="ARBA00023163"/>
    </source>
</evidence>
<dbReference type="EMBL" id="CAUOFW020002125">
    <property type="protein sequence ID" value="CAK9151341.1"/>
    <property type="molecule type" value="Genomic_DNA"/>
</dbReference>
<keyword evidence="4" id="KW-0805">Transcription regulation</keyword>
<dbReference type="SUPFAM" id="SSF54171">
    <property type="entry name" value="DNA-binding domain"/>
    <property type="match status" value="1"/>
</dbReference>
<evidence type="ECO:0000313" key="12">
    <source>
        <dbReference type="EMBL" id="CAK9151341.1"/>
    </source>
</evidence>
<keyword evidence="7" id="KW-0804">Transcription</keyword>
<dbReference type="GO" id="GO:0005634">
    <property type="term" value="C:nucleus"/>
    <property type="evidence" value="ECO:0007669"/>
    <property type="project" value="UniProtKB-SubCell"/>
</dbReference>
<feature type="compositionally biased region" description="Polar residues" evidence="10">
    <location>
        <begin position="66"/>
        <end position="75"/>
    </location>
</feature>
<dbReference type="PRINTS" id="PR00367">
    <property type="entry name" value="ETHRSPELEMNT"/>
</dbReference>
<protein>
    <recommendedName>
        <fullName evidence="11">AP2/ERF domain-containing protein</fullName>
    </recommendedName>
</protein>
<organism evidence="12 13">
    <name type="scientific">Ilex paraguariensis</name>
    <name type="common">yerba mate</name>
    <dbReference type="NCBI Taxonomy" id="185542"/>
    <lineage>
        <taxon>Eukaryota</taxon>
        <taxon>Viridiplantae</taxon>
        <taxon>Streptophyta</taxon>
        <taxon>Embryophyta</taxon>
        <taxon>Tracheophyta</taxon>
        <taxon>Spermatophyta</taxon>
        <taxon>Magnoliopsida</taxon>
        <taxon>eudicotyledons</taxon>
        <taxon>Gunneridae</taxon>
        <taxon>Pentapetalae</taxon>
        <taxon>asterids</taxon>
        <taxon>campanulids</taxon>
        <taxon>Aquifoliales</taxon>
        <taxon>Aquifoliaceae</taxon>
        <taxon>Ilex</taxon>
    </lineage>
</organism>
<keyword evidence="3" id="KW-0611">Plant defense</keyword>
<evidence type="ECO:0000256" key="6">
    <source>
        <dbReference type="ARBA" id="ARBA00023159"/>
    </source>
</evidence>
<evidence type="ECO:0000256" key="5">
    <source>
        <dbReference type="ARBA" id="ARBA00023125"/>
    </source>
</evidence>
<dbReference type="Pfam" id="PF00847">
    <property type="entry name" value="AP2"/>
    <property type="match status" value="1"/>
</dbReference>
<evidence type="ECO:0000259" key="11">
    <source>
        <dbReference type="PROSITE" id="PS51032"/>
    </source>
</evidence>
<feature type="compositionally biased region" description="Basic and acidic residues" evidence="10">
    <location>
        <begin position="1"/>
        <end position="14"/>
    </location>
</feature>
<dbReference type="PROSITE" id="PS51032">
    <property type="entry name" value="AP2_ERF"/>
    <property type="match status" value="1"/>
</dbReference>